<organism evidence="8 9">
    <name type="scientific">Xylocopilactobacillus apis</name>
    <dbReference type="NCBI Taxonomy" id="2932183"/>
    <lineage>
        <taxon>Bacteria</taxon>
        <taxon>Bacillati</taxon>
        <taxon>Bacillota</taxon>
        <taxon>Bacilli</taxon>
        <taxon>Lactobacillales</taxon>
        <taxon>Lactobacillaceae</taxon>
        <taxon>Xylocopilactobacillus</taxon>
    </lineage>
</organism>
<dbReference type="InterPro" id="IPR035906">
    <property type="entry name" value="MetI-like_sf"/>
</dbReference>
<dbReference type="Pfam" id="PF00528">
    <property type="entry name" value="BPD_transp_1"/>
    <property type="match status" value="1"/>
</dbReference>
<dbReference type="InterPro" id="IPR000515">
    <property type="entry name" value="MetI-like"/>
</dbReference>
<feature type="transmembrane region" description="Helical" evidence="6">
    <location>
        <begin position="172"/>
        <end position="195"/>
    </location>
</feature>
<keyword evidence="4 6" id="KW-1133">Transmembrane helix</keyword>
<evidence type="ECO:0000256" key="5">
    <source>
        <dbReference type="ARBA" id="ARBA00023136"/>
    </source>
</evidence>
<dbReference type="EMBL" id="AP026801">
    <property type="protein sequence ID" value="BDR57087.1"/>
    <property type="molecule type" value="Genomic_DNA"/>
</dbReference>
<evidence type="ECO:0000256" key="3">
    <source>
        <dbReference type="ARBA" id="ARBA00022692"/>
    </source>
</evidence>
<evidence type="ECO:0000256" key="6">
    <source>
        <dbReference type="RuleBase" id="RU363032"/>
    </source>
</evidence>
<keyword evidence="3 6" id="KW-0812">Transmembrane</keyword>
<reference evidence="8 9" key="1">
    <citation type="journal article" date="2023" name="Microbiol. Spectr.">
        <title>Symbiosis of Carpenter Bees with Uncharacterized Lactic Acid Bacteria Showing NAD Auxotrophy.</title>
        <authorList>
            <person name="Kawasaki S."/>
            <person name="Ozawa K."/>
            <person name="Mori T."/>
            <person name="Yamamoto A."/>
            <person name="Ito M."/>
            <person name="Ohkuma M."/>
            <person name="Sakamoto M."/>
            <person name="Matsutani M."/>
        </authorList>
    </citation>
    <scope>NUCLEOTIDE SEQUENCE [LARGE SCALE GENOMIC DNA]</scope>
    <source>
        <strain evidence="8 9">KimC2</strain>
    </source>
</reference>
<accession>A0AAU9DJX0</accession>
<dbReference type="RefSeq" id="WP_317695843.1">
    <property type="nucleotide sequence ID" value="NZ_AP026801.1"/>
</dbReference>
<dbReference type="PANTHER" id="PTHR30177:SF4">
    <property type="entry name" value="OSMOPROTECTANT IMPORT PERMEASE PROTEIN OSMW"/>
    <property type="match status" value="1"/>
</dbReference>
<proteinExistence type="inferred from homology"/>
<feature type="domain" description="ABC transmembrane type-1" evidence="7">
    <location>
        <begin position="16"/>
        <end position="195"/>
    </location>
</feature>
<evidence type="ECO:0000313" key="8">
    <source>
        <dbReference type="EMBL" id="BDR57087.1"/>
    </source>
</evidence>
<dbReference type="GO" id="GO:0055085">
    <property type="term" value="P:transmembrane transport"/>
    <property type="evidence" value="ECO:0007669"/>
    <property type="project" value="InterPro"/>
</dbReference>
<feature type="transmembrane region" description="Helical" evidence="6">
    <location>
        <begin position="51"/>
        <end position="70"/>
    </location>
</feature>
<dbReference type="AlphaFoldDB" id="A0AAU9DJX0"/>
<keyword evidence="5 6" id="KW-0472">Membrane</keyword>
<keyword evidence="2 6" id="KW-0813">Transport</keyword>
<sequence length="209" mass="23025">MIKYWNNYHDLLLQAICEHLELVIIALALSFISAILIITIFVNRAKSLNRLVYFFSALYSVPSYAFFALLIPISGLGKITAIIVLTLYSEYILLRNFSTGINKIETVIIETAIGLGMTEKQVLFKIQLPLAAKSIFSGIRVALTSVISIATIAASINAGGIGTILFDGLRTQNIFAIIWGLILTIILCLALTTFLKIIEKISLRTLGEK</sequence>
<dbReference type="Proteomes" id="UP001321804">
    <property type="component" value="Chromosome"/>
</dbReference>
<dbReference type="Gene3D" id="1.10.3720.10">
    <property type="entry name" value="MetI-like"/>
    <property type="match status" value="1"/>
</dbReference>
<evidence type="ECO:0000259" key="7">
    <source>
        <dbReference type="PROSITE" id="PS50928"/>
    </source>
</evidence>
<dbReference type="PANTHER" id="PTHR30177">
    <property type="entry name" value="GLYCINE BETAINE/L-PROLINE TRANSPORT SYSTEM PERMEASE PROTEIN PROW"/>
    <property type="match status" value="1"/>
</dbReference>
<name>A0AAU9DJX0_9LACO</name>
<dbReference type="GO" id="GO:0005886">
    <property type="term" value="C:plasma membrane"/>
    <property type="evidence" value="ECO:0007669"/>
    <property type="project" value="UniProtKB-SubCell"/>
</dbReference>
<evidence type="ECO:0000256" key="4">
    <source>
        <dbReference type="ARBA" id="ARBA00022989"/>
    </source>
</evidence>
<comment type="subcellular location">
    <subcellularLocation>
        <location evidence="6">Cell membrane</location>
        <topology evidence="6">Multi-pass membrane protein</topology>
    </subcellularLocation>
    <subcellularLocation>
        <location evidence="1">Membrane</location>
        <topology evidence="1">Multi-pass membrane protein</topology>
    </subcellularLocation>
</comment>
<feature type="transmembrane region" description="Helical" evidence="6">
    <location>
        <begin position="141"/>
        <end position="166"/>
    </location>
</feature>
<dbReference type="InterPro" id="IPR051204">
    <property type="entry name" value="ABC_transp_perm/SBD"/>
</dbReference>
<evidence type="ECO:0000256" key="1">
    <source>
        <dbReference type="ARBA" id="ARBA00004141"/>
    </source>
</evidence>
<dbReference type="GO" id="GO:0031460">
    <property type="term" value="P:glycine betaine transport"/>
    <property type="evidence" value="ECO:0007669"/>
    <property type="project" value="TreeGrafter"/>
</dbReference>
<keyword evidence="9" id="KW-1185">Reference proteome</keyword>
<dbReference type="PROSITE" id="PS50928">
    <property type="entry name" value="ABC_TM1"/>
    <property type="match status" value="1"/>
</dbReference>
<comment type="similarity">
    <text evidence="6">Belongs to the binding-protein-dependent transport system permease family.</text>
</comment>
<evidence type="ECO:0000313" key="9">
    <source>
        <dbReference type="Proteomes" id="UP001321804"/>
    </source>
</evidence>
<feature type="transmembrane region" description="Helical" evidence="6">
    <location>
        <begin position="76"/>
        <end position="94"/>
    </location>
</feature>
<dbReference type="KEGG" id="xak:KIMC2_16490"/>
<evidence type="ECO:0000256" key="2">
    <source>
        <dbReference type="ARBA" id="ARBA00022448"/>
    </source>
</evidence>
<gene>
    <name evidence="8" type="ORF">KIMC2_16490</name>
</gene>
<dbReference type="SUPFAM" id="SSF161098">
    <property type="entry name" value="MetI-like"/>
    <property type="match status" value="1"/>
</dbReference>
<feature type="transmembrane region" description="Helical" evidence="6">
    <location>
        <begin position="20"/>
        <end position="42"/>
    </location>
</feature>
<dbReference type="CDD" id="cd06261">
    <property type="entry name" value="TM_PBP2"/>
    <property type="match status" value="1"/>
</dbReference>
<protein>
    <submittedName>
        <fullName evidence="8">Glycine/betaine ABC transporter permease</fullName>
    </submittedName>
</protein>